<evidence type="ECO:0000313" key="9">
    <source>
        <dbReference type="EMBL" id="KAG5176551.1"/>
    </source>
</evidence>
<feature type="binding site" evidence="7">
    <location>
        <position position="96"/>
    </location>
    <ligand>
        <name>Zn(2+)</name>
        <dbReference type="ChEBI" id="CHEBI:29105"/>
    </ligand>
</feature>
<evidence type="ECO:0000256" key="3">
    <source>
        <dbReference type="ARBA" id="ARBA00022723"/>
    </source>
</evidence>
<dbReference type="PANTHER" id="PTHR11002:SF76">
    <property type="entry name" value="CARBONIC ANHYDRASE"/>
    <property type="match status" value="1"/>
</dbReference>
<accession>A0A835YJA7</accession>
<evidence type="ECO:0000256" key="2">
    <source>
        <dbReference type="ARBA" id="ARBA00012925"/>
    </source>
</evidence>
<dbReference type="InterPro" id="IPR001765">
    <property type="entry name" value="Carbonic_anhydrase"/>
</dbReference>
<evidence type="ECO:0000256" key="5">
    <source>
        <dbReference type="ARBA" id="ARBA00023239"/>
    </source>
</evidence>
<name>A0A835YJA7_9STRA</name>
<dbReference type="GO" id="GO:0008270">
    <property type="term" value="F:zinc ion binding"/>
    <property type="evidence" value="ECO:0007669"/>
    <property type="project" value="UniProtKB-UniRule"/>
</dbReference>
<dbReference type="Proteomes" id="UP000664859">
    <property type="component" value="Unassembled WGS sequence"/>
</dbReference>
<dbReference type="Gene3D" id="3.40.1050.10">
    <property type="entry name" value="Carbonic anhydrase"/>
    <property type="match status" value="1"/>
</dbReference>
<dbReference type="GO" id="GO:0004089">
    <property type="term" value="F:carbonate dehydratase activity"/>
    <property type="evidence" value="ECO:0007669"/>
    <property type="project" value="UniProtKB-UniRule"/>
</dbReference>
<keyword evidence="5 8" id="KW-0456">Lyase</keyword>
<proteinExistence type="inferred from homology"/>
<feature type="binding site" evidence="7">
    <location>
        <position position="39"/>
    </location>
    <ligand>
        <name>Zn(2+)</name>
        <dbReference type="ChEBI" id="CHEBI:29105"/>
    </ligand>
</feature>
<comment type="similarity">
    <text evidence="1 8">Belongs to the beta-class carbonic anhydrase family.</text>
</comment>
<protein>
    <recommendedName>
        <fullName evidence="2 8">Carbonic anhydrase</fullName>
        <ecNumber evidence="2 8">4.2.1.1</ecNumber>
    </recommendedName>
    <alternativeName>
        <fullName evidence="8">Carbonate dehydratase</fullName>
    </alternativeName>
</protein>
<organism evidence="9 10">
    <name type="scientific">Tribonema minus</name>
    <dbReference type="NCBI Taxonomy" id="303371"/>
    <lineage>
        <taxon>Eukaryota</taxon>
        <taxon>Sar</taxon>
        <taxon>Stramenopiles</taxon>
        <taxon>Ochrophyta</taxon>
        <taxon>PX clade</taxon>
        <taxon>Xanthophyceae</taxon>
        <taxon>Tribonematales</taxon>
        <taxon>Tribonemataceae</taxon>
        <taxon>Tribonema</taxon>
    </lineage>
</organism>
<reference evidence="9" key="1">
    <citation type="submission" date="2021-02" db="EMBL/GenBank/DDBJ databases">
        <title>First Annotated Genome of the Yellow-green Alga Tribonema minus.</title>
        <authorList>
            <person name="Mahan K.M."/>
        </authorList>
    </citation>
    <scope>NUCLEOTIDE SEQUENCE</scope>
    <source>
        <strain evidence="9">UTEX B ZZ1240</strain>
    </source>
</reference>
<comment type="function">
    <text evidence="8">Reversible hydration of carbon dioxide.</text>
</comment>
<evidence type="ECO:0000256" key="6">
    <source>
        <dbReference type="ARBA" id="ARBA00048348"/>
    </source>
</evidence>
<dbReference type="SMART" id="SM00947">
    <property type="entry name" value="Pro_CA"/>
    <property type="match status" value="1"/>
</dbReference>
<dbReference type="EMBL" id="JAFCMP010000536">
    <property type="protein sequence ID" value="KAG5176551.1"/>
    <property type="molecule type" value="Genomic_DNA"/>
</dbReference>
<dbReference type="AlphaFoldDB" id="A0A835YJA7"/>
<comment type="catalytic activity">
    <reaction evidence="6 8">
        <text>hydrogencarbonate + H(+) = CO2 + H2O</text>
        <dbReference type="Rhea" id="RHEA:10748"/>
        <dbReference type="ChEBI" id="CHEBI:15377"/>
        <dbReference type="ChEBI" id="CHEBI:15378"/>
        <dbReference type="ChEBI" id="CHEBI:16526"/>
        <dbReference type="ChEBI" id="CHEBI:17544"/>
        <dbReference type="EC" id="4.2.1.1"/>
    </reaction>
</comment>
<evidence type="ECO:0000256" key="8">
    <source>
        <dbReference type="RuleBase" id="RU003956"/>
    </source>
</evidence>
<sequence length="232" mass="26967">MLLDNNRRWVERKLTEDPDFFKNQLSVHKPEYLFIGCSDARLSVQNMLGLEMGQLFVHRNVANQVVNTDLNFITCLTYAVEYLKVENIIICGHYDCGGVKAAMRNHDHGIIEQWIMGIRDVARYHRKELRAIKDPDLVHRRMVELNVQEQALKLYANPVVQRSQAQGGKPHIHALVFDVGEGLLKELDVDFKKIIKKYSHVYSMYNFHDQKGIIKVRKSALAMRHVHLYTSL</sequence>
<comment type="cofactor">
    <cofactor evidence="7">
        <name>Zn(2+)</name>
        <dbReference type="ChEBI" id="CHEBI:29105"/>
    </cofactor>
    <text evidence="7">Binds 1 zinc ion per subunit.</text>
</comment>
<keyword evidence="4 7" id="KW-0862">Zinc</keyword>
<feature type="binding site" evidence="7">
    <location>
        <position position="93"/>
    </location>
    <ligand>
        <name>Zn(2+)</name>
        <dbReference type="ChEBI" id="CHEBI:29105"/>
    </ligand>
</feature>
<dbReference type="CDD" id="cd00883">
    <property type="entry name" value="beta_CA_cladeA"/>
    <property type="match status" value="1"/>
</dbReference>
<keyword evidence="10" id="KW-1185">Reference proteome</keyword>
<evidence type="ECO:0000313" key="10">
    <source>
        <dbReference type="Proteomes" id="UP000664859"/>
    </source>
</evidence>
<evidence type="ECO:0000256" key="1">
    <source>
        <dbReference type="ARBA" id="ARBA00006217"/>
    </source>
</evidence>
<dbReference type="Pfam" id="PF00484">
    <property type="entry name" value="Pro_CA"/>
    <property type="match status" value="1"/>
</dbReference>
<gene>
    <name evidence="9" type="ORF">JKP88DRAFT_159284</name>
</gene>
<dbReference type="OrthoDB" id="10248475at2759"/>
<comment type="caution">
    <text evidence="9">The sequence shown here is derived from an EMBL/GenBank/DDBJ whole genome shotgun (WGS) entry which is preliminary data.</text>
</comment>
<evidence type="ECO:0000256" key="4">
    <source>
        <dbReference type="ARBA" id="ARBA00022833"/>
    </source>
</evidence>
<evidence type="ECO:0000256" key="7">
    <source>
        <dbReference type="PIRSR" id="PIRSR601765-1"/>
    </source>
</evidence>
<dbReference type="InterPro" id="IPR036874">
    <property type="entry name" value="Carbonic_anhydrase_sf"/>
</dbReference>
<dbReference type="PANTHER" id="PTHR11002">
    <property type="entry name" value="CARBONIC ANHYDRASE"/>
    <property type="match status" value="1"/>
</dbReference>
<dbReference type="SUPFAM" id="SSF53056">
    <property type="entry name" value="beta-carbonic anhydrase, cab"/>
    <property type="match status" value="1"/>
</dbReference>
<feature type="binding site" evidence="7">
    <location>
        <position position="37"/>
    </location>
    <ligand>
        <name>Zn(2+)</name>
        <dbReference type="ChEBI" id="CHEBI:29105"/>
    </ligand>
</feature>
<dbReference type="EC" id="4.2.1.1" evidence="2 8"/>
<keyword evidence="3 7" id="KW-0479">Metal-binding</keyword>